<feature type="compositionally biased region" description="Polar residues" evidence="1">
    <location>
        <begin position="54"/>
        <end position="68"/>
    </location>
</feature>
<accession>A0ABZ1D7L3</accession>
<organism evidence="3 4">
    <name type="scientific">Kwoniella shivajii</name>
    <dbReference type="NCBI Taxonomy" id="564305"/>
    <lineage>
        <taxon>Eukaryota</taxon>
        <taxon>Fungi</taxon>
        <taxon>Dikarya</taxon>
        <taxon>Basidiomycota</taxon>
        <taxon>Agaricomycotina</taxon>
        <taxon>Tremellomycetes</taxon>
        <taxon>Tremellales</taxon>
        <taxon>Cryptococcaceae</taxon>
        <taxon>Kwoniella</taxon>
    </lineage>
</organism>
<dbReference type="GeneID" id="87959170"/>
<evidence type="ECO:0000313" key="4">
    <source>
        <dbReference type="Proteomes" id="UP001329825"/>
    </source>
</evidence>
<feature type="compositionally biased region" description="Acidic residues" evidence="1">
    <location>
        <begin position="246"/>
        <end position="255"/>
    </location>
</feature>
<dbReference type="EMBL" id="CP141890">
    <property type="protein sequence ID" value="WRT70046.1"/>
    <property type="molecule type" value="Genomic_DNA"/>
</dbReference>
<dbReference type="PANTHER" id="PTHR11538:SF26">
    <property type="entry name" value="FERREDOXIN-FOLD ANTICODON-BINDING DOMAIN-CONTAINING PROTEIN 1"/>
    <property type="match status" value="1"/>
</dbReference>
<protein>
    <recommendedName>
        <fullName evidence="2">25S rRNA (uridine-N(3))-methyltransferase BMT5-like domain-containing protein</fullName>
    </recommendedName>
</protein>
<keyword evidence="4" id="KW-1185">Reference proteome</keyword>
<dbReference type="Proteomes" id="UP001329825">
    <property type="component" value="Chromosome 10"/>
</dbReference>
<feature type="region of interest" description="Disordered" evidence="1">
    <location>
        <begin position="23"/>
        <end position="86"/>
    </location>
</feature>
<proteinExistence type="predicted"/>
<gene>
    <name evidence="3" type="ORF">IL334_007040</name>
</gene>
<feature type="compositionally biased region" description="Acidic residues" evidence="1">
    <location>
        <begin position="264"/>
        <end position="275"/>
    </location>
</feature>
<evidence type="ECO:0000259" key="2">
    <source>
        <dbReference type="Pfam" id="PF10354"/>
    </source>
</evidence>
<reference evidence="3 4" key="1">
    <citation type="submission" date="2024-01" db="EMBL/GenBank/DDBJ databases">
        <title>Comparative genomics of Cryptococcus and Kwoniella reveals pathogenesis evolution and contrasting modes of karyotype evolution via chromosome fusion or intercentromeric recombination.</title>
        <authorList>
            <person name="Coelho M.A."/>
            <person name="David-Palma M."/>
            <person name="Shea T."/>
            <person name="Bowers K."/>
            <person name="McGinley-Smith S."/>
            <person name="Mohammad A.W."/>
            <person name="Gnirke A."/>
            <person name="Yurkov A.M."/>
            <person name="Nowrousian M."/>
            <person name="Sun S."/>
            <person name="Cuomo C.A."/>
            <person name="Heitman J."/>
        </authorList>
    </citation>
    <scope>NUCLEOTIDE SEQUENCE [LARGE SCALE GENOMIC DNA]</scope>
    <source>
        <strain evidence="3">CBS 11374</strain>
    </source>
</reference>
<feature type="region of interest" description="Disordered" evidence="1">
    <location>
        <begin position="220"/>
        <end position="279"/>
    </location>
</feature>
<name>A0ABZ1D7L3_9TREE</name>
<dbReference type="PANTHER" id="PTHR11538">
    <property type="entry name" value="PHENYLALANYL-TRNA SYNTHETASE"/>
    <property type="match status" value="1"/>
</dbReference>
<sequence length="406" mass="45378">MAKLKAALANQQYSAAKAAAKKKSLQASEFKKQSIKDSLSGIKKGAKRTKAKSSDLQSTAQNTTQADVRNQDPVQGEGKGKGKGKGKSIIPFDKADTILLIGEANFSFTLSLLLPPHNLTGKQILSTAYDNLDVTYQKYPDAQKNVECLKNAGVKIEFGVDAKNLEKCKSVIGKGKKWSRIVFNFPHVGAGITDQDRNILTNQHLLLGFFRSVESLLTEGPSRIPQSKKSAGKKKSSSSSNRKEDQDQDQDDIDYDEKGHLIENDDNDQEDEEESPYILDENGLLTNIPIFDKTKQNHDDNSTMTIPEKQGSILITLLNCPPYTLWNLPKLASKPPTLSPGTRLLQPRYTLLRSFEFHPDLYKGYEHRRTIGWKQGVSKGANEEILNRKGKARTWEFVRREKDETI</sequence>
<evidence type="ECO:0000256" key="1">
    <source>
        <dbReference type="SAM" id="MobiDB-lite"/>
    </source>
</evidence>
<dbReference type="InterPro" id="IPR019446">
    <property type="entry name" value="BMT5-like"/>
</dbReference>
<evidence type="ECO:0000313" key="3">
    <source>
        <dbReference type="EMBL" id="WRT70046.1"/>
    </source>
</evidence>
<dbReference type="RefSeq" id="XP_062794785.1">
    <property type="nucleotide sequence ID" value="XM_062938734.1"/>
</dbReference>
<feature type="domain" description="25S rRNA (uridine-N(3))-methyltransferase BMT5-like" evidence="2">
    <location>
        <begin position="99"/>
        <end position="369"/>
    </location>
</feature>
<dbReference type="Pfam" id="PF10354">
    <property type="entry name" value="BMT5-like"/>
    <property type="match status" value="1"/>
</dbReference>